<dbReference type="PANTHER" id="PTHR21666:SF288">
    <property type="entry name" value="CELL DIVISION PROTEIN YTFB"/>
    <property type="match status" value="1"/>
</dbReference>
<comment type="cofactor">
    <cofactor evidence="1">
        <name>Zn(2+)</name>
        <dbReference type="ChEBI" id="CHEBI:29105"/>
    </cofactor>
</comment>
<dbReference type="Gene3D" id="2.70.70.10">
    <property type="entry name" value="Glucose Permease (Domain IIA)"/>
    <property type="match status" value="1"/>
</dbReference>
<dbReference type="RefSeq" id="WP_184018161.1">
    <property type="nucleotide sequence ID" value="NZ_JACIJC010000003.1"/>
</dbReference>
<feature type="chain" id="PRO_5030708869" evidence="8">
    <location>
        <begin position="27"/>
        <end position="397"/>
    </location>
</feature>
<dbReference type="EMBL" id="JACIJC010000003">
    <property type="protein sequence ID" value="MBB5686113.1"/>
    <property type="molecule type" value="Genomic_DNA"/>
</dbReference>
<feature type="coiled-coil region" evidence="7">
    <location>
        <begin position="28"/>
        <end position="97"/>
    </location>
</feature>
<dbReference type="GO" id="GO:0006508">
    <property type="term" value="P:proteolysis"/>
    <property type="evidence" value="ECO:0007669"/>
    <property type="project" value="UniProtKB-KW"/>
</dbReference>
<feature type="domain" description="M23ase beta-sheet core" evidence="9">
    <location>
        <begin position="303"/>
        <end position="391"/>
    </location>
</feature>
<keyword evidence="7" id="KW-0175">Coiled coil</keyword>
<dbReference type="GO" id="GO:0004222">
    <property type="term" value="F:metalloendopeptidase activity"/>
    <property type="evidence" value="ECO:0007669"/>
    <property type="project" value="TreeGrafter"/>
</dbReference>
<protein>
    <submittedName>
        <fullName evidence="10">Septal ring factor EnvC (AmiA/AmiB activator)</fullName>
    </submittedName>
</protein>
<evidence type="ECO:0000259" key="9">
    <source>
        <dbReference type="Pfam" id="PF01551"/>
    </source>
</evidence>
<comment type="caution">
    <text evidence="10">The sequence shown here is derived from an EMBL/GenBank/DDBJ whole genome shotgun (WGS) entry which is preliminary data.</text>
</comment>
<reference evidence="10 11" key="1">
    <citation type="submission" date="2020-08" db="EMBL/GenBank/DDBJ databases">
        <title>Genomic Encyclopedia of Type Strains, Phase IV (KMG-IV): sequencing the most valuable type-strain genomes for metagenomic binning, comparative biology and taxonomic classification.</title>
        <authorList>
            <person name="Goeker M."/>
        </authorList>
    </citation>
    <scope>NUCLEOTIDE SEQUENCE [LARGE SCALE GENOMIC DNA]</scope>
    <source>
        <strain evidence="10 11">DSM 25079</strain>
    </source>
</reference>
<keyword evidence="2" id="KW-0645">Protease</keyword>
<evidence type="ECO:0000256" key="3">
    <source>
        <dbReference type="ARBA" id="ARBA00022723"/>
    </source>
</evidence>
<keyword evidence="4" id="KW-0378">Hydrolase</keyword>
<dbReference type="Proteomes" id="UP000549617">
    <property type="component" value="Unassembled WGS sequence"/>
</dbReference>
<accession>A0A7W9AIC9</accession>
<dbReference type="CDD" id="cd12797">
    <property type="entry name" value="M23_peptidase"/>
    <property type="match status" value="1"/>
</dbReference>
<organism evidence="10 11">
    <name type="scientific">Sphingobium boeckii</name>
    <dbReference type="NCBI Taxonomy" id="1082345"/>
    <lineage>
        <taxon>Bacteria</taxon>
        <taxon>Pseudomonadati</taxon>
        <taxon>Pseudomonadota</taxon>
        <taxon>Alphaproteobacteria</taxon>
        <taxon>Sphingomonadales</taxon>
        <taxon>Sphingomonadaceae</taxon>
        <taxon>Sphingobium</taxon>
    </lineage>
</organism>
<evidence type="ECO:0000256" key="5">
    <source>
        <dbReference type="ARBA" id="ARBA00022833"/>
    </source>
</evidence>
<gene>
    <name evidence="10" type="ORF">FHS49_002129</name>
</gene>
<dbReference type="SUPFAM" id="SSF51261">
    <property type="entry name" value="Duplicated hybrid motif"/>
    <property type="match status" value="1"/>
</dbReference>
<sequence length="397" mass="42088">MKRAAVPIALFAALSLGLIAFSPATATIEDEQRALLKAKREAVAALARSEKLDAQAQSENDEAIRARTQEAAVAARIQQAEADIVAAEARIRIIARLQDVHAASLAAKQGPVVKLTGALQMMSRRPPMLALVQPGSTSDLVHVRMLLAGVLPVIEQRTAGLRADVAKARALRGSAEMAARALHTGRERLESERMALAKLEAEHRMRSAQFADGAMFESDRAIGLGEKARDIVDLMAELEVQAGLREDLASLPGPMLRPARPGTRPVPLNQNAARPQSNPPYRLPVVGQVVTGLGEIAASGARAKGLTLAVQPGAQVVAPTRGRIAYAADYRGFGKIVIIDHGSGWTTLLTSMAGLGVKVGDQVEQGSPIGRAGNDRPRITVELRRNGRPVDITPLVG</sequence>
<dbReference type="AlphaFoldDB" id="A0A7W9AIC9"/>
<evidence type="ECO:0000313" key="10">
    <source>
        <dbReference type="EMBL" id="MBB5686113.1"/>
    </source>
</evidence>
<proteinExistence type="predicted"/>
<dbReference type="PANTHER" id="PTHR21666">
    <property type="entry name" value="PEPTIDASE-RELATED"/>
    <property type="match status" value="1"/>
</dbReference>
<evidence type="ECO:0000256" key="7">
    <source>
        <dbReference type="SAM" id="Coils"/>
    </source>
</evidence>
<evidence type="ECO:0000313" key="11">
    <source>
        <dbReference type="Proteomes" id="UP000549617"/>
    </source>
</evidence>
<dbReference type="GO" id="GO:0046872">
    <property type="term" value="F:metal ion binding"/>
    <property type="evidence" value="ECO:0007669"/>
    <property type="project" value="UniProtKB-KW"/>
</dbReference>
<name>A0A7W9AIC9_9SPHN</name>
<keyword evidence="5" id="KW-0862">Zinc</keyword>
<keyword evidence="11" id="KW-1185">Reference proteome</keyword>
<keyword evidence="6" id="KW-0482">Metalloprotease</keyword>
<dbReference type="InterPro" id="IPR050570">
    <property type="entry name" value="Cell_wall_metabolism_enzyme"/>
</dbReference>
<evidence type="ECO:0000256" key="2">
    <source>
        <dbReference type="ARBA" id="ARBA00022670"/>
    </source>
</evidence>
<evidence type="ECO:0000256" key="1">
    <source>
        <dbReference type="ARBA" id="ARBA00001947"/>
    </source>
</evidence>
<evidence type="ECO:0000256" key="8">
    <source>
        <dbReference type="SAM" id="SignalP"/>
    </source>
</evidence>
<keyword evidence="8" id="KW-0732">Signal</keyword>
<evidence type="ECO:0000256" key="4">
    <source>
        <dbReference type="ARBA" id="ARBA00022801"/>
    </source>
</evidence>
<dbReference type="Pfam" id="PF01551">
    <property type="entry name" value="Peptidase_M23"/>
    <property type="match status" value="1"/>
</dbReference>
<keyword evidence="3" id="KW-0479">Metal-binding</keyword>
<evidence type="ECO:0000256" key="6">
    <source>
        <dbReference type="ARBA" id="ARBA00023049"/>
    </source>
</evidence>
<feature type="signal peptide" evidence="8">
    <location>
        <begin position="1"/>
        <end position="26"/>
    </location>
</feature>
<dbReference type="InterPro" id="IPR011055">
    <property type="entry name" value="Dup_hybrid_motif"/>
</dbReference>
<dbReference type="InterPro" id="IPR016047">
    <property type="entry name" value="M23ase_b-sheet_dom"/>
</dbReference>